<keyword evidence="7" id="KW-0067">ATP-binding</keyword>
<organism evidence="10 11">
    <name type="scientific">Morella rubra</name>
    <name type="common">Chinese bayberry</name>
    <dbReference type="NCBI Taxonomy" id="262757"/>
    <lineage>
        <taxon>Eukaryota</taxon>
        <taxon>Viridiplantae</taxon>
        <taxon>Streptophyta</taxon>
        <taxon>Embryophyta</taxon>
        <taxon>Tracheophyta</taxon>
        <taxon>Spermatophyta</taxon>
        <taxon>Magnoliopsida</taxon>
        <taxon>eudicotyledons</taxon>
        <taxon>Gunneridae</taxon>
        <taxon>Pentapetalae</taxon>
        <taxon>rosids</taxon>
        <taxon>fabids</taxon>
        <taxon>Fagales</taxon>
        <taxon>Myricaceae</taxon>
        <taxon>Morella</taxon>
    </lineage>
</organism>
<dbReference type="Gene3D" id="3.30.200.20">
    <property type="entry name" value="Phosphorylase Kinase, domain 1"/>
    <property type="match status" value="1"/>
</dbReference>
<dbReference type="Pfam" id="PF07714">
    <property type="entry name" value="PK_Tyr_Ser-Thr"/>
    <property type="match status" value="1"/>
</dbReference>
<evidence type="ECO:0000256" key="4">
    <source>
        <dbReference type="ARBA" id="ARBA00022737"/>
    </source>
</evidence>
<evidence type="ECO:0000256" key="7">
    <source>
        <dbReference type="PROSITE-ProRule" id="PRU10141"/>
    </source>
</evidence>
<keyword evidence="3 8" id="KW-0812">Transmembrane</keyword>
<feature type="transmembrane region" description="Helical" evidence="8">
    <location>
        <begin position="32"/>
        <end position="53"/>
    </location>
</feature>
<name>A0A6A1W9B4_9ROSI</name>
<dbReference type="EMBL" id="RXIC02000020">
    <property type="protein sequence ID" value="KAB1221473.1"/>
    <property type="molecule type" value="Genomic_DNA"/>
</dbReference>
<evidence type="ECO:0000256" key="6">
    <source>
        <dbReference type="ARBA" id="ARBA00023136"/>
    </source>
</evidence>
<proteinExistence type="predicted"/>
<dbReference type="GO" id="GO:0005524">
    <property type="term" value="F:ATP binding"/>
    <property type="evidence" value="ECO:0007669"/>
    <property type="project" value="UniProtKB-UniRule"/>
</dbReference>
<dbReference type="PANTHER" id="PTHR27008">
    <property type="entry name" value="OS04G0122200 PROTEIN"/>
    <property type="match status" value="1"/>
</dbReference>
<keyword evidence="7" id="KW-0547">Nucleotide-binding</keyword>
<accession>A0A6A1W9B4</accession>
<dbReference type="Proteomes" id="UP000516437">
    <property type="component" value="Chromosome 2"/>
</dbReference>
<dbReference type="InterPro" id="IPR017441">
    <property type="entry name" value="Protein_kinase_ATP_BS"/>
</dbReference>
<keyword evidence="5 8" id="KW-1133">Transmembrane helix</keyword>
<dbReference type="PROSITE" id="PS50011">
    <property type="entry name" value="PROTEIN_KINASE_DOM"/>
    <property type="match status" value="1"/>
</dbReference>
<dbReference type="AlphaFoldDB" id="A0A6A1W9B4"/>
<dbReference type="SUPFAM" id="SSF56112">
    <property type="entry name" value="Protein kinase-like (PK-like)"/>
    <property type="match status" value="1"/>
</dbReference>
<feature type="domain" description="Protein kinase" evidence="9">
    <location>
        <begin position="1"/>
        <end position="240"/>
    </location>
</feature>
<feature type="binding site" evidence="7">
    <location>
        <position position="118"/>
    </location>
    <ligand>
        <name>ATP</name>
        <dbReference type="ChEBI" id="CHEBI:30616"/>
    </ligand>
</feature>
<comment type="caution">
    <text evidence="10">The sequence shown here is derived from an EMBL/GenBank/DDBJ whole genome shotgun (WGS) entry which is preliminary data.</text>
</comment>
<dbReference type="GO" id="GO:0004672">
    <property type="term" value="F:protein kinase activity"/>
    <property type="evidence" value="ECO:0007669"/>
    <property type="project" value="InterPro"/>
</dbReference>
<dbReference type="InterPro" id="IPR051809">
    <property type="entry name" value="Plant_receptor-like_S/T_kinase"/>
</dbReference>
<evidence type="ECO:0000256" key="5">
    <source>
        <dbReference type="ARBA" id="ARBA00022989"/>
    </source>
</evidence>
<evidence type="ECO:0000259" key="9">
    <source>
        <dbReference type="PROSITE" id="PS50011"/>
    </source>
</evidence>
<reference evidence="10 11" key="1">
    <citation type="journal article" date="2019" name="Plant Biotechnol. J.">
        <title>The red bayberry genome and genetic basis of sex determination.</title>
        <authorList>
            <person name="Jia H.M."/>
            <person name="Jia H.J."/>
            <person name="Cai Q.L."/>
            <person name="Wang Y."/>
            <person name="Zhao H.B."/>
            <person name="Yang W.F."/>
            <person name="Wang G.Y."/>
            <person name="Li Y.H."/>
            <person name="Zhan D.L."/>
            <person name="Shen Y.T."/>
            <person name="Niu Q.F."/>
            <person name="Chang L."/>
            <person name="Qiu J."/>
            <person name="Zhao L."/>
            <person name="Xie H.B."/>
            <person name="Fu W.Y."/>
            <person name="Jin J."/>
            <person name="Li X.W."/>
            <person name="Jiao Y."/>
            <person name="Zhou C.C."/>
            <person name="Tu T."/>
            <person name="Chai C.Y."/>
            <person name="Gao J.L."/>
            <person name="Fan L.J."/>
            <person name="van de Weg E."/>
            <person name="Wang J.Y."/>
            <person name="Gao Z.S."/>
        </authorList>
    </citation>
    <scope>NUCLEOTIDE SEQUENCE [LARGE SCALE GENOMIC DNA]</scope>
    <source>
        <tissue evidence="10">Leaves</tissue>
    </source>
</reference>
<keyword evidence="6 8" id="KW-0472">Membrane</keyword>
<dbReference type="PROSITE" id="PS00107">
    <property type="entry name" value="PROTEIN_KINASE_ATP"/>
    <property type="match status" value="1"/>
</dbReference>
<gene>
    <name evidence="10" type="ORF">CJ030_MR2G028846</name>
</gene>
<dbReference type="InterPro" id="IPR001245">
    <property type="entry name" value="Ser-Thr/Tyr_kinase_cat_dom"/>
</dbReference>
<evidence type="ECO:0000256" key="2">
    <source>
        <dbReference type="ARBA" id="ARBA00022614"/>
    </source>
</evidence>
<dbReference type="InterPro" id="IPR000719">
    <property type="entry name" value="Prot_kinase_dom"/>
</dbReference>
<comment type="subcellular location">
    <subcellularLocation>
        <location evidence="1">Membrane</location>
    </subcellularLocation>
</comment>
<evidence type="ECO:0000313" key="10">
    <source>
        <dbReference type="EMBL" id="KAB1221473.1"/>
    </source>
</evidence>
<dbReference type="GO" id="GO:0016020">
    <property type="term" value="C:membrane"/>
    <property type="evidence" value="ECO:0007669"/>
    <property type="project" value="UniProtKB-SubCell"/>
</dbReference>
<evidence type="ECO:0000256" key="3">
    <source>
        <dbReference type="ARBA" id="ARBA00022692"/>
    </source>
</evidence>
<keyword evidence="2" id="KW-0433">Leucine-rich repeat</keyword>
<protein>
    <recommendedName>
        <fullName evidence="9">Protein kinase domain-containing protein</fullName>
    </recommendedName>
</protein>
<dbReference type="Gene3D" id="1.10.510.10">
    <property type="entry name" value="Transferase(Phosphotransferase) domain 1"/>
    <property type="match status" value="1"/>
</dbReference>
<dbReference type="OrthoDB" id="1724816at2759"/>
<dbReference type="PANTHER" id="PTHR27008:SF585">
    <property type="entry name" value="PROTEIN KINASE DOMAIN-CONTAINING PROTEIN"/>
    <property type="match status" value="1"/>
</dbReference>
<evidence type="ECO:0000256" key="1">
    <source>
        <dbReference type="ARBA" id="ARBA00004370"/>
    </source>
</evidence>
<dbReference type="InterPro" id="IPR011009">
    <property type="entry name" value="Kinase-like_dom_sf"/>
</dbReference>
<keyword evidence="11" id="KW-1185">Reference proteome</keyword>
<evidence type="ECO:0000256" key="8">
    <source>
        <dbReference type="SAM" id="Phobius"/>
    </source>
</evidence>
<evidence type="ECO:0000313" key="11">
    <source>
        <dbReference type="Proteomes" id="UP000516437"/>
    </source>
</evidence>
<sequence>MSNDALCGAPRLQVLPCKEGPLRPKVATKVHILKYVLPTIGLLIVAVSVVLFLTKCQKRNAKSSCEVGLSPLATWRRVSHQELQRATEGFSANNLIGEGSFGSVYKGTLSDAMNVAIKVLNLQVEGAFRSFDAECEPSNVLLDEDMVAHVADFGIAKLLGNGDSVTQTMTLATIGYMAPEYGLEGIVSTRGDVYSYGILLMETFTRKRPTDKMFAGGMSLKHWIEESFFISVIEVSDAIC</sequence>
<keyword evidence="4" id="KW-0677">Repeat</keyword>